<sequence>MNIHNTLTRWRVLCLIVGAWLLVIVAVGGCARTVTSIVSYGDQMVVEVTLRGTMDPNQNRYYLVLSTNEAFQVPLPPPDNIAYEFIEPGIIPQLGNLVDYYTNYYSTWSGYIITEPGGHFVTPGPFIQGQTTSQETIGSITVFTTKIQYYFRLSQVFGSNVPNTIYFDFVSVDNPVSGPKMAADHLNSTNAYIAKIIGSQITVADEANGSLTASTDILECKVNIQ</sequence>
<dbReference type="EMBL" id="MEUF01000027">
    <property type="protein sequence ID" value="OGC35461.1"/>
    <property type="molecule type" value="Genomic_DNA"/>
</dbReference>
<proteinExistence type="predicted"/>
<protein>
    <submittedName>
        <fullName evidence="1">Uncharacterized protein</fullName>
    </submittedName>
</protein>
<reference evidence="1 2" key="1">
    <citation type="journal article" date="2016" name="Nat. Commun.">
        <title>Thousands of microbial genomes shed light on interconnected biogeochemical processes in an aquifer system.</title>
        <authorList>
            <person name="Anantharaman K."/>
            <person name="Brown C.T."/>
            <person name="Hug L.A."/>
            <person name="Sharon I."/>
            <person name="Castelle C.J."/>
            <person name="Probst A.J."/>
            <person name="Thomas B.C."/>
            <person name="Singh A."/>
            <person name="Wilkins M.J."/>
            <person name="Karaoz U."/>
            <person name="Brodie E.L."/>
            <person name="Williams K.H."/>
            <person name="Hubbard S.S."/>
            <person name="Banfield J.F."/>
        </authorList>
    </citation>
    <scope>NUCLEOTIDE SEQUENCE [LARGE SCALE GENOMIC DNA]</scope>
</reference>
<name>A0A1F4TRZ2_UNCSA</name>
<evidence type="ECO:0000313" key="1">
    <source>
        <dbReference type="EMBL" id="OGC35461.1"/>
    </source>
</evidence>
<dbReference type="STRING" id="1802583.A2311_04665"/>
<comment type="caution">
    <text evidence="1">The sequence shown here is derived from an EMBL/GenBank/DDBJ whole genome shotgun (WGS) entry which is preliminary data.</text>
</comment>
<gene>
    <name evidence="1" type="ORF">A2311_04665</name>
</gene>
<evidence type="ECO:0000313" key="2">
    <source>
        <dbReference type="Proteomes" id="UP000178951"/>
    </source>
</evidence>
<accession>A0A1F4TRZ2</accession>
<dbReference type="Proteomes" id="UP000178951">
    <property type="component" value="Unassembled WGS sequence"/>
</dbReference>
<organism evidence="1 2">
    <name type="scientific">candidate division WOR-1 bacterium RIFOXYB2_FULL_48_7</name>
    <dbReference type="NCBI Taxonomy" id="1802583"/>
    <lineage>
        <taxon>Bacteria</taxon>
        <taxon>Bacillati</taxon>
        <taxon>Saganbacteria</taxon>
    </lineage>
</organism>
<dbReference type="AlphaFoldDB" id="A0A1F4TRZ2"/>